<dbReference type="SUPFAM" id="SSF69796">
    <property type="entry name" value="Thymidylate synthase-complementing protein Thy1"/>
    <property type="match status" value="1"/>
</dbReference>
<keyword evidence="4" id="KW-0274">FAD</keyword>
<protein>
    <recommendedName>
        <fullName evidence="5">FAD-dependent thymidylate synthase</fullName>
        <ecNumber evidence="5">2.1.1.148</ecNumber>
    </recommendedName>
</protein>
<dbReference type="Gene3D" id="3.30.70.3180">
    <property type="match status" value="2"/>
</dbReference>
<keyword evidence="2" id="KW-0285">Flavoprotein</keyword>
<evidence type="ECO:0000256" key="5">
    <source>
        <dbReference type="NCBIfam" id="TIGR02170"/>
    </source>
</evidence>
<evidence type="ECO:0000256" key="4">
    <source>
        <dbReference type="ARBA" id="ARBA00022827"/>
    </source>
</evidence>
<dbReference type="PROSITE" id="PS51331">
    <property type="entry name" value="THYX"/>
    <property type="match status" value="1"/>
</dbReference>
<dbReference type="PANTHER" id="PTHR34934:SF1">
    <property type="entry name" value="FLAVIN-DEPENDENT THYMIDYLATE SYNTHASE"/>
    <property type="match status" value="1"/>
</dbReference>
<dbReference type="Proteomes" id="UP001165092">
    <property type="component" value="Unassembled WGS sequence"/>
</dbReference>
<dbReference type="EC" id="2.1.1.148" evidence="5"/>
<dbReference type="InterPro" id="IPR036098">
    <property type="entry name" value="Thymidylate_synthase_ThyX_sf"/>
</dbReference>
<accession>A0A9W6P230</accession>
<evidence type="ECO:0000256" key="2">
    <source>
        <dbReference type="ARBA" id="ARBA00022630"/>
    </source>
</evidence>
<dbReference type="CDD" id="cd20175">
    <property type="entry name" value="ThyX"/>
    <property type="match status" value="1"/>
</dbReference>
<proteinExistence type="predicted"/>
<dbReference type="GO" id="GO:0050797">
    <property type="term" value="F:thymidylate synthase (FAD) activity"/>
    <property type="evidence" value="ECO:0007669"/>
    <property type="project" value="UniProtKB-UniRule"/>
</dbReference>
<sequence>MKSVEPEVRLVARPQLDYDEVAGYLAEVGGSSWLERLDRGDLENTLNDPQNLAEFAGRLCYRSWEPGLNPNVTRVRTDQDAYLSNILASLHGSVLEHISFSFVLHNVSRVLTHELIRHRPGVAISQESMRFVRLEDLPFWFPEWAQEDPELMKRATELLGQMEQFQLWMADHFGLDEEGVPFSVKKHRTSFMRRFAPEGVATGLVWTANVRTLRHTLEARTAPGAEEEIRLLFDKIGTVLVREAPALFGDYEVVDGAWTPKWRKV</sequence>
<evidence type="ECO:0000313" key="7">
    <source>
        <dbReference type="Proteomes" id="UP001165092"/>
    </source>
</evidence>
<keyword evidence="1" id="KW-0808">Transferase</keyword>
<reference evidence="6" key="1">
    <citation type="submission" date="2023-02" db="EMBL/GenBank/DDBJ databases">
        <title>Nocardiopsis ansamitocini NBRC 112285.</title>
        <authorList>
            <person name="Ichikawa N."/>
            <person name="Sato H."/>
            <person name="Tonouchi N."/>
        </authorList>
    </citation>
    <scope>NUCLEOTIDE SEQUENCE</scope>
    <source>
        <strain evidence="6">NBRC 112285</strain>
    </source>
</reference>
<dbReference type="GO" id="GO:0006231">
    <property type="term" value="P:dTMP biosynthetic process"/>
    <property type="evidence" value="ECO:0007669"/>
    <property type="project" value="UniProtKB-UniRule"/>
</dbReference>
<dbReference type="GO" id="GO:0032259">
    <property type="term" value="P:methylation"/>
    <property type="evidence" value="ECO:0007669"/>
    <property type="project" value="UniProtKB-KW"/>
</dbReference>
<dbReference type="PANTHER" id="PTHR34934">
    <property type="entry name" value="FLAVIN-DEPENDENT THYMIDYLATE SYNTHASE"/>
    <property type="match status" value="1"/>
</dbReference>
<evidence type="ECO:0000256" key="3">
    <source>
        <dbReference type="ARBA" id="ARBA00022727"/>
    </source>
</evidence>
<dbReference type="RefSeq" id="WP_285756690.1">
    <property type="nucleotide sequence ID" value="NZ_BSQG01000001.1"/>
</dbReference>
<organism evidence="6 7">
    <name type="scientific">Nocardiopsis ansamitocini</name>
    <dbReference type="NCBI Taxonomy" id="1670832"/>
    <lineage>
        <taxon>Bacteria</taxon>
        <taxon>Bacillati</taxon>
        <taxon>Actinomycetota</taxon>
        <taxon>Actinomycetes</taxon>
        <taxon>Streptosporangiales</taxon>
        <taxon>Nocardiopsidaceae</taxon>
        <taxon>Nocardiopsis</taxon>
    </lineage>
</organism>
<dbReference type="GO" id="GO:0004799">
    <property type="term" value="F:thymidylate synthase activity"/>
    <property type="evidence" value="ECO:0007669"/>
    <property type="project" value="TreeGrafter"/>
</dbReference>
<dbReference type="Pfam" id="PF02511">
    <property type="entry name" value="Thy1"/>
    <property type="match status" value="1"/>
</dbReference>
<dbReference type="NCBIfam" id="TIGR02170">
    <property type="entry name" value="thyX"/>
    <property type="match status" value="1"/>
</dbReference>
<name>A0A9W6P230_9ACTN</name>
<dbReference type="AlphaFoldDB" id="A0A9W6P230"/>
<keyword evidence="7" id="KW-1185">Reference proteome</keyword>
<evidence type="ECO:0000256" key="1">
    <source>
        <dbReference type="ARBA" id="ARBA00022603"/>
    </source>
</evidence>
<dbReference type="GO" id="GO:0070402">
    <property type="term" value="F:NADPH binding"/>
    <property type="evidence" value="ECO:0007669"/>
    <property type="project" value="TreeGrafter"/>
</dbReference>
<keyword evidence="3" id="KW-0545">Nucleotide biosynthesis</keyword>
<keyword evidence="1" id="KW-0489">Methyltransferase</keyword>
<gene>
    <name evidence="6" type="primary">thyX</name>
    <name evidence="6" type="ORF">Nans01_01560</name>
</gene>
<dbReference type="GO" id="GO:0050660">
    <property type="term" value="F:flavin adenine dinucleotide binding"/>
    <property type="evidence" value="ECO:0007669"/>
    <property type="project" value="UniProtKB-UniRule"/>
</dbReference>
<dbReference type="InterPro" id="IPR003669">
    <property type="entry name" value="Thymidylate_synthase_ThyX"/>
</dbReference>
<comment type="caution">
    <text evidence="6">The sequence shown here is derived from an EMBL/GenBank/DDBJ whole genome shotgun (WGS) entry which is preliminary data.</text>
</comment>
<dbReference type="Gene3D" id="6.10.140.450">
    <property type="match status" value="1"/>
</dbReference>
<dbReference type="EMBL" id="BSQG01000001">
    <property type="protein sequence ID" value="GLU45805.1"/>
    <property type="molecule type" value="Genomic_DNA"/>
</dbReference>
<evidence type="ECO:0000313" key="6">
    <source>
        <dbReference type="EMBL" id="GLU45805.1"/>
    </source>
</evidence>